<dbReference type="EC" id="2.7.13.3" evidence="3"/>
<dbReference type="InterPro" id="IPR003660">
    <property type="entry name" value="HAMP_dom"/>
</dbReference>
<dbReference type="PROSITE" id="PS50885">
    <property type="entry name" value="HAMP"/>
    <property type="match status" value="1"/>
</dbReference>
<dbReference type="InterPro" id="IPR003594">
    <property type="entry name" value="HATPase_dom"/>
</dbReference>
<dbReference type="SUPFAM" id="SSF55874">
    <property type="entry name" value="ATPase domain of HSP90 chaperone/DNA topoisomerase II/histidine kinase"/>
    <property type="match status" value="1"/>
</dbReference>
<dbReference type="SMART" id="SM00387">
    <property type="entry name" value="HATPase_c"/>
    <property type="match status" value="1"/>
</dbReference>
<dbReference type="Proteomes" id="UP000295060">
    <property type="component" value="Unassembled WGS sequence"/>
</dbReference>
<keyword evidence="7" id="KW-0418">Kinase</keyword>
<accession>A0ABY2FQQ0</accession>
<evidence type="ECO:0000256" key="10">
    <source>
        <dbReference type="SAM" id="MobiDB-lite"/>
    </source>
</evidence>
<organism evidence="14 15">
    <name type="scientific">Kribbella pratensis</name>
    <dbReference type="NCBI Taxonomy" id="2512112"/>
    <lineage>
        <taxon>Bacteria</taxon>
        <taxon>Bacillati</taxon>
        <taxon>Actinomycetota</taxon>
        <taxon>Actinomycetes</taxon>
        <taxon>Propionibacteriales</taxon>
        <taxon>Kribbellaceae</taxon>
        <taxon>Kribbella</taxon>
    </lineage>
</organism>
<dbReference type="SMART" id="SM00304">
    <property type="entry name" value="HAMP"/>
    <property type="match status" value="1"/>
</dbReference>
<evidence type="ECO:0000256" key="2">
    <source>
        <dbReference type="ARBA" id="ARBA00004236"/>
    </source>
</evidence>
<dbReference type="Pfam" id="PF00672">
    <property type="entry name" value="HAMP"/>
    <property type="match status" value="1"/>
</dbReference>
<dbReference type="InterPro" id="IPR005467">
    <property type="entry name" value="His_kinase_dom"/>
</dbReference>
<comment type="caution">
    <text evidence="14">The sequence shown here is derived from an EMBL/GenBank/DDBJ whole genome shotgun (WGS) entry which is preliminary data.</text>
</comment>
<evidence type="ECO:0000259" key="13">
    <source>
        <dbReference type="PROSITE" id="PS50885"/>
    </source>
</evidence>
<keyword evidence="5" id="KW-0808">Transferase</keyword>
<feature type="region of interest" description="Disordered" evidence="10">
    <location>
        <begin position="397"/>
        <end position="419"/>
    </location>
</feature>
<feature type="transmembrane region" description="Helical" evidence="11">
    <location>
        <begin position="126"/>
        <end position="146"/>
    </location>
</feature>
<name>A0ABY2FQQ0_9ACTN</name>
<keyword evidence="9" id="KW-0902">Two-component regulatory system</keyword>
<dbReference type="InterPro" id="IPR050428">
    <property type="entry name" value="TCS_sensor_his_kinase"/>
</dbReference>
<dbReference type="PROSITE" id="PS50109">
    <property type="entry name" value="HIS_KIN"/>
    <property type="match status" value="1"/>
</dbReference>
<dbReference type="InterPro" id="IPR003661">
    <property type="entry name" value="HisK_dim/P_dom"/>
</dbReference>
<evidence type="ECO:0000256" key="5">
    <source>
        <dbReference type="ARBA" id="ARBA00022679"/>
    </source>
</evidence>
<protein>
    <recommendedName>
        <fullName evidence="3">histidine kinase</fullName>
        <ecNumber evidence="3">2.7.13.3</ecNumber>
    </recommendedName>
</protein>
<keyword evidence="8 11" id="KW-1133">Transmembrane helix</keyword>
<evidence type="ECO:0000256" key="7">
    <source>
        <dbReference type="ARBA" id="ARBA00022777"/>
    </source>
</evidence>
<evidence type="ECO:0000313" key="14">
    <source>
        <dbReference type="EMBL" id="TDW95216.1"/>
    </source>
</evidence>
<keyword evidence="4" id="KW-0597">Phosphoprotein</keyword>
<reference evidence="14 15" key="1">
    <citation type="submission" date="2019-03" db="EMBL/GenBank/DDBJ databases">
        <title>Genomic Encyclopedia of Type Strains, Phase III (KMG-III): the genomes of soil and plant-associated and newly described type strains.</title>
        <authorList>
            <person name="Whitman W."/>
        </authorList>
    </citation>
    <scope>NUCLEOTIDE SEQUENCE [LARGE SCALE GENOMIC DNA]</scope>
    <source>
        <strain evidence="14 15">VKMAc-2574</strain>
    </source>
</reference>
<proteinExistence type="predicted"/>
<evidence type="ECO:0000313" key="15">
    <source>
        <dbReference type="Proteomes" id="UP000295060"/>
    </source>
</evidence>
<keyword evidence="11" id="KW-0472">Membrane</keyword>
<keyword evidence="15" id="KW-1185">Reference proteome</keyword>
<evidence type="ECO:0000256" key="4">
    <source>
        <dbReference type="ARBA" id="ARBA00022553"/>
    </source>
</evidence>
<dbReference type="EMBL" id="SODU01000001">
    <property type="protein sequence ID" value="TDW95216.1"/>
    <property type="molecule type" value="Genomic_DNA"/>
</dbReference>
<keyword evidence="6 11" id="KW-0812">Transmembrane</keyword>
<evidence type="ECO:0000256" key="9">
    <source>
        <dbReference type="ARBA" id="ARBA00023012"/>
    </source>
</evidence>
<dbReference type="SUPFAM" id="SSF47384">
    <property type="entry name" value="Homodimeric domain of signal transducing histidine kinase"/>
    <property type="match status" value="1"/>
</dbReference>
<evidence type="ECO:0000256" key="3">
    <source>
        <dbReference type="ARBA" id="ARBA00012438"/>
    </source>
</evidence>
<feature type="domain" description="Histidine kinase" evidence="12">
    <location>
        <begin position="210"/>
        <end position="415"/>
    </location>
</feature>
<dbReference type="PANTHER" id="PTHR45436">
    <property type="entry name" value="SENSOR HISTIDINE KINASE YKOH"/>
    <property type="match status" value="1"/>
</dbReference>
<evidence type="ECO:0000256" key="11">
    <source>
        <dbReference type="SAM" id="Phobius"/>
    </source>
</evidence>
<sequence>MGLRGKLGLIFLLVSALAILVLCVAVYTQAQSARLDRTRSFADERIQLAAQSYDTNDVPVFGAKLDDPDLPPQLREAVLQGKRATFKTGSPHAKMWAAVAVKDGKVLSIEQDYESTDDSMKALQQALILGGIGTVALVALVSVILAGSLSKRIVAVAGTARRIAAGDLDASAAEAVGKGKDEVQSLATALDTMASSLRGQLEAERRFTADVAHDLRTPVTGLTTAAELLPPGRPSELVRDRAKVLRRLVEDLLEIARFDSGVEQADLELVGLGAFVGSAVGRLRMQQSLAPDSVIVRQTGPDETVSTDSRRIERILANLIVNALRHGRPPVEVTVSGRTVEVVDHGNGYPEELIAEGPRRFRSGMAERGAGHGLGLTIAVGHAKVLGAELTFGAAPSKDGSGGGALARLVLPPGPETES</sequence>
<dbReference type="InterPro" id="IPR036097">
    <property type="entry name" value="HisK_dim/P_sf"/>
</dbReference>
<evidence type="ECO:0000259" key="12">
    <source>
        <dbReference type="PROSITE" id="PS50109"/>
    </source>
</evidence>
<evidence type="ECO:0000256" key="1">
    <source>
        <dbReference type="ARBA" id="ARBA00000085"/>
    </source>
</evidence>
<dbReference type="PANTHER" id="PTHR45436:SF5">
    <property type="entry name" value="SENSOR HISTIDINE KINASE TRCS"/>
    <property type="match status" value="1"/>
</dbReference>
<dbReference type="InterPro" id="IPR036890">
    <property type="entry name" value="HATPase_C_sf"/>
</dbReference>
<dbReference type="SUPFAM" id="SSF158472">
    <property type="entry name" value="HAMP domain-like"/>
    <property type="match status" value="1"/>
</dbReference>
<dbReference type="Gene3D" id="3.30.565.10">
    <property type="entry name" value="Histidine kinase-like ATPase, C-terminal domain"/>
    <property type="match status" value="1"/>
</dbReference>
<comment type="subcellular location">
    <subcellularLocation>
        <location evidence="2">Cell membrane</location>
    </subcellularLocation>
</comment>
<dbReference type="Pfam" id="PF02518">
    <property type="entry name" value="HATPase_c"/>
    <property type="match status" value="1"/>
</dbReference>
<dbReference type="CDD" id="cd00075">
    <property type="entry name" value="HATPase"/>
    <property type="match status" value="1"/>
</dbReference>
<dbReference type="Gene3D" id="6.10.340.10">
    <property type="match status" value="1"/>
</dbReference>
<dbReference type="Gene3D" id="1.10.287.130">
    <property type="match status" value="1"/>
</dbReference>
<dbReference type="Pfam" id="PF00512">
    <property type="entry name" value="HisKA"/>
    <property type="match status" value="1"/>
</dbReference>
<dbReference type="CDD" id="cd06225">
    <property type="entry name" value="HAMP"/>
    <property type="match status" value="1"/>
</dbReference>
<gene>
    <name evidence="14" type="ORF">EV137_2550</name>
</gene>
<comment type="catalytic activity">
    <reaction evidence="1">
        <text>ATP + protein L-histidine = ADP + protein N-phospho-L-histidine.</text>
        <dbReference type="EC" id="2.7.13.3"/>
    </reaction>
</comment>
<evidence type="ECO:0000256" key="6">
    <source>
        <dbReference type="ARBA" id="ARBA00022692"/>
    </source>
</evidence>
<dbReference type="CDD" id="cd00082">
    <property type="entry name" value="HisKA"/>
    <property type="match status" value="1"/>
</dbReference>
<evidence type="ECO:0000256" key="8">
    <source>
        <dbReference type="ARBA" id="ARBA00022989"/>
    </source>
</evidence>
<feature type="domain" description="HAMP" evidence="13">
    <location>
        <begin position="147"/>
        <end position="202"/>
    </location>
</feature>
<dbReference type="RefSeq" id="WP_134001310.1">
    <property type="nucleotide sequence ID" value="NZ_SODU01000001.1"/>
</dbReference>
<dbReference type="SMART" id="SM00388">
    <property type="entry name" value="HisKA"/>
    <property type="match status" value="1"/>
</dbReference>